<dbReference type="PANTHER" id="PTHR42714">
    <property type="entry name" value="TRNA MODIFICATION GTPASE GTPBP3"/>
    <property type="match status" value="1"/>
</dbReference>
<evidence type="ECO:0000313" key="3">
    <source>
        <dbReference type="Proteomes" id="UP000306236"/>
    </source>
</evidence>
<dbReference type="SUPFAM" id="SSF52540">
    <property type="entry name" value="P-loop containing nucleoside triphosphate hydrolases"/>
    <property type="match status" value="1"/>
</dbReference>
<feature type="domain" description="G" evidence="1">
    <location>
        <begin position="42"/>
        <end position="153"/>
    </location>
</feature>
<evidence type="ECO:0000313" key="2">
    <source>
        <dbReference type="EMBL" id="THJ36073.1"/>
    </source>
</evidence>
<dbReference type="GO" id="GO:0005525">
    <property type="term" value="F:GTP binding"/>
    <property type="evidence" value="ECO:0007669"/>
    <property type="project" value="InterPro"/>
</dbReference>
<dbReference type="EMBL" id="SSWX01000002">
    <property type="protein sequence ID" value="THJ36073.1"/>
    <property type="molecule type" value="Genomic_DNA"/>
</dbReference>
<dbReference type="Pfam" id="PF01926">
    <property type="entry name" value="MMR_HSR1"/>
    <property type="match status" value="1"/>
</dbReference>
<dbReference type="InterPro" id="IPR006073">
    <property type="entry name" value="GTP-bd"/>
</dbReference>
<reference evidence="2 3" key="1">
    <citation type="submission" date="2019-04" db="EMBL/GenBank/DDBJ databases">
        <title>Lampropedia sp YIM MLB12 draf genome.</title>
        <authorList>
            <person name="Wang Y.-X."/>
        </authorList>
    </citation>
    <scope>NUCLEOTIDE SEQUENCE [LARGE SCALE GENOMIC DNA]</scope>
    <source>
        <strain evidence="2 3">YIM MLB12</strain>
    </source>
</reference>
<evidence type="ECO:0000259" key="1">
    <source>
        <dbReference type="Pfam" id="PF01926"/>
    </source>
</evidence>
<dbReference type="GO" id="GO:0002098">
    <property type="term" value="P:tRNA wobble uridine modification"/>
    <property type="evidence" value="ECO:0007669"/>
    <property type="project" value="TreeGrafter"/>
</dbReference>
<sequence>MPTHSANAICTAVSAVLPQRTRELMRLSYVVHAARQSAAPVVTVVGKYNHGKSSLLNALLGSDVFAVADRRETVQLQQHMHEGVAWLDAPGLDADVAAGDDALAEEAIWQYSDIRLLVHAAKEGELDHAERALLEQLYHDAQYSQRQTVLVLTQIDQIPDEAVAQRVMSALAAQLQTLDNNCPPPSPPWAWLGVSATRYQRGTQEGKQLLIEKSGIPSLQTALSQAKAAVAAARQHEWRTLFAALQTAAEHHTQQAQADWADVQQRQQQQRQAFEHDMAAVLRKVEHDLQPVLSSAGADRALEPDSFANMFKVTAGKQERARLQVAYSRACIDIDGVLIRHGVTSLPPAQRIEVESLNSVIVAVLGISVKFRDDLRALFSPAGQARLQREFGRYFSLCEEQTALQTQLAAREAALAQSQQAAAMLEQLRPPAVEQAAA</sequence>
<dbReference type="GO" id="GO:0005737">
    <property type="term" value="C:cytoplasm"/>
    <property type="evidence" value="ECO:0007669"/>
    <property type="project" value="TreeGrafter"/>
</dbReference>
<dbReference type="GO" id="GO:0030488">
    <property type="term" value="P:tRNA methylation"/>
    <property type="evidence" value="ECO:0007669"/>
    <property type="project" value="TreeGrafter"/>
</dbReference>
<dbReference type="PANTHER" id="PTHR42714:SF6">
    <property type="entry name" value="TRANSLATION INITIATION FACTOR IF-2"/>
    <property type="match status" value="1"/>
</dbReference>
<protein>
    <recommendedName>
        <fullName evidence="1">G domain-containing protein</fullName>
    </recommendedName>
</protein>
<dbReference type="RefSeq" id="WP_136404979.1">
    <property type="nucleotide sequence ID" value="NZ_SSWX01000002.1"/>
</dbReference>
<comment type="caution">
    <text evidence="2">The sequence shown here is derived from an EMBL/GenBank/DDBJ whole genome shotgun (WGS) entry which is preliminary data.</text>
</comment>
<dbReference type="OrthoDB" id="238366at2"/>
<accession>A0A4S5BXB2</accession>
<gene>
    <name evidence="2" type="ORF">E8K88_02035</name>
</gene>
<dbReference type="Gene3D" id="3.40.50.300">
    <property type="entry name" value="P-loop containing nucleotide triphosphate hydrolases"/>
    <property type="match status" value="1"/>
</dbReference>
<dbReference type="Proteomes" id="UP000306236">
    <property type="component" value="Unassembled WGS sequence"/>
</dbReference>
<name>A0A4S5BXB2_9BURK</name>
<dbReference type="InterPro" id="IPR027417">
    <property type="entry name" value="P-loop_NTPase"/>
</dbReference>
<proteinExistence type="predicted"/>
<keyword evidence="3" id="KW-1185">Reference proteome</keyword>
<dbReference type="AlphaFoldDB" id="A0A4S5BXB2"/>
<organism evidence="2 3">
    <name type="scientific">Lampropedia aestuarii</name>
    <dbReference type="NCBI Taxonomy" id="2562762"/>
    <lineage>
        <taxon>Bacteria</taxon>
        <taxon>Pseudomonadati</taxon>
        <taxon>Pseudomonadota</taxon>
        <taxon>Betaproteobacteria</taxon>
        <taxon>Burkholderiales</taxon>
        <taxon>Comamonadaceae</taxon>
        <taxon>Lampropedia</taxon>
    </lineage>
</organism>